<dbReference type="Gene3D" id="3.40.50.1820">
    <property type="entry name" value="alpha/beta hydrolase"/>
    <property type="match status" value="1"/>
</dbReference>
<dbReference type="SUPFAM" id="SSF53474">
    <property type="entry name" value="alpha/beta-Hydrolases"/>
    <property type="match status" value="1"/>
</dbReference>
<name>A0A9W7BL42_9STRA</name>
<evidence type="ECO:0000313" key="4">
    <source>
        <dbReference type="Proteomes" id="UP001165085"/>
    </source>
</evidence>
<feature type="chain" id="PRO_5040794236" description="AB hydrolase-1 domain-containing protein" evidence="1">
    <location>
        <begin position="23"/>
        <end position="417"/>
    </location>
</feature>
<dbReference type="PANTHER" id="PTHR43689">
    <property type="entry name" value="HYDROLASE"/>
    <property type="match status" value="1"/>
</dbReference>
<evidence type="ECO:0000313" key="3">
    <source>
        <dbReference type="EMBL" id="GMH92406.1"/>
    </source>
</evidence>
<evidence type="ECO:0000259" key="2">
    <source>
        <dbReference type="Pfam" id="PF00561"/>
    </source>
</evidence>
<dbReference type="AlphaFoldDB" id="A0A9W7BL42"/>
<accession>A0A9W7BL42</accession>
<organism evidence="3 4">
    <name type="scientific">Triparma strigata</name>
    <dbReference type="NCBI Taxonomy" id="1606541"/>
    <lineage>
        <taxon>Eukaryota</taxon>
        <taxon>Sar</taxon>
        <taxon>Stramenopiles</taxon>
        <taxon>Ochrophyta</taxon>
        <taxon>Bolidophyceae</taxon>
        <taxon>Parmales</taxon>
        <taxon>Triparmaceae</taxon>
        <taxon>Triparma</taxon>
    </lineage>
</organism>
<evidence type="ECO:0000256" key="1">
    <source>
        <dbReference type="SAM" id="SignalP"/>
    </source>
</evidence>
<dbReference type="Pfam" id="PF00561">
    <property type="entry name" value="Abhydrolase_1"/>
    <property type="match status" value="1"/>
</dbReference>
<protein>
    <recommendedName>
        <fullName evidence="2">AB hydrolase-1 domain-containing protein</fullName>
    </recommendedName>
</protein>
<keyword evidence="4" id="KW-1185">Reference proteome</keyword>
<feature type="domain" description="AB hydrolase-1" evidence="2">
    <location>
        <begin position="66"/>
        <end position="403"/>
    </location>
</feature>
<keyword evidence="1" id="KW-0732">Signal</keyword>
<dbReference type="OrthoDB" id="19657at2759"/>
<dbReference type="InterPro" id="IPR000073">
    <property type="entry name" value="AB_hydrolase_1"/>
</dbReference>
<dbReference type="Proteomes" id="UP001165085">
    <property type="component" value="Unassembled WGS sequence"/>
</dbReference>
<reference evidence="4" key="1">
    <citation type="journal article" date="2023" name="Commun. Biol.">
        <title>Genome analysis of Parmales, the sister group of diatoms, reveals the evolutionary specialization of diatoms from phago-mixotrophs to photoautotrophs.</title>
        <authorList>
            <person name="Ban H."/>
            <person name="Sato S."/>
            <person name="Yoshikawa S."/>
            <person name="Yamada K."/>
            <person name="Nakamura Y."/>
            <person name="Ichinomiya M."/>
            <person name="Sato N."/>
            <person name="Blanc-Mathieu R."/>
            <person name="Endo H."/>
            <person name="Kuwata A."/>
            <person name="Ogata H."/>
        </authorList>
    </citation>
    <scope>NUCLEOTIDE SEQUENCE [LARGE SCALE GENOMIC DNA]</scope>
    <source>
        <strain evidence="4">NIES 3701</strain>
    </source>
</reference>
<comment type="caution">
    <text evidence="3">The sequence shown here is derived from an EMBL/GenBank/DDBJ whole genome shotgun (WGS) entry which is preliminary data.</text>
</comment>
<dbReference type="InterPro" id="IPR029058">
    <property type="entry name" value="AB_hydrolase_fold"/>
</dbReference>
<feature type="signal peptide" evidence="1">
    <location>
        <begin position="1"/>
        <end position="22"/>
    </location>
</feature>
<dbReference type="PANTHER" id="PTHR43689:SF8">
    <property type="entry name" value="ALPHA_BETA-HYDROLASES SUPERFAMILY PROTEIN"/>
    <property type="match status" value="1"/>
</dbReference>
<proteinExistence type="predicted"/>
<sequence>MERSLLIGVILVIVCLVSPVSTYTPSAISANPSATFRSSRLTINKVRHHIRSTPEPPSDNENNLAPVVILLHGFTGSTESFTSIAPLLQKAGVRCVAIDRVGFGRTERPKPLTLPLPEIPGRFAIANRIDPPQKKKSDDDKPSGLMGLVPTIPSVLSTTLRRPATISPRFPWRFSKYSADPYSSDFSVSTVIEVVKSLNLQGRDLYLAGHSAGGPIALRAFNEVDEAVEFKGVMLIAPAVLELEEDSDAYNQTEEDGASLPLSLRFLAFRTLLTLPDAFSIKVARRLVERDFREAVLAQTHESISEATVEEMVDKYSSPVREFPDEWDTALLNVYRADFNAKDLVKGRKLLESAKERRKKIMVVTGDEDNVVPVRASTRVASLLGVELDVIEKCGHLPMDERPEELARMMIDFINDK</sequence>
<dbReference type="EMBL" id="BRXY01000400">
    <property type="protein sequence ID" value="GMH92406.1"/>
    <property type="molecule type" value="Genomic_DNA"/>
</dbReference>
<gene>
    <name evidence="3" type="ORF">TrST_g1883</name>
</gene>